<gene>
    <name evidence="1" type="ORF">VitviT2T_029317</name>
</gene>
<dbReference type="SUPFAM" id="SSF48371">
    <property type="entry name" value="ARM repeat"/>
    <property type="match status" value="1"/>
</dbReference>
<dbReference type="PANTHER" id="PTHR48445">
    <property type="entry name" value="OS02G0782100 PROTEIN"/>
    <property type="match status" value="1"/>
</dbReference>
<accession>A0ABY9DWY9</accession>
<dbReference type="Proteomes" id="UP001227230">
    <property type="component" value="Chromosome 18"/>
</dbReference>
<keyword evidence="2" id="KW-1185">Reference proteome</keyword>
<proteinExistence type="predicted"/>
<dbReference type="PANTHER" id="PTHR48445:SF1">
    <property type="entry name" value="OS02G0782100 PROTEIN"/>
    <property type="match status" value="1"/>
</dbReference>
<reference evidence="1 2" key="1">
    <citation type="journal article" date="2023" name="Hortic Res">
        <title>The complete reference genome for grapevine (Vitis vinifera L.) genetics and breeding.</title>
        <authorList>
            <person name="Shi X."/>
            <person name="Cao S."/>
            <person name="Wang X."/>
            <person name="Huang S."/>
            <person name="Wang Y."/>
            <person name="Liu Z."/>
            <person name="Liu W."/>
            <person name="Leng X."/>
            <person name="Peng Y."/>
            <person name="Wang N."/>
            <person name="Wang Y."/>
            <person name="Ma Z."/>
            <person name="Xu X."/>
            <person name="Zhang F."/>
            <person name="Xue H."/>
            <person name="Zhong H."/>
            <person name="Wang Y."/>
            <person name="Zhang K."/>
            <person name="Velt A."/>
            <person name="Avia K."/>
            <person name="Holtgrawe D."/>
            <person name="Grimplet J."/>
            <person name="Matus J.T."/>
            <person name="Ware D."/>
            <person name="Wu X."/>
            <person name="Wang H."/>
            <person name="Liu C."/>
            <person name="Fang Y."/>
            <person name="Rustenholz C."/>
            <person name="Cheng Z."/>
            <person name="Xiao H."/>
            <person name="Zhou Y."/>
        </authorList>
    </citation>
    <scope>NUCLEOTIDE SEQUENCE [LARGE SCALE GENOMIC DNA]</scope>
    <source>
        <strain evidence="2">cv. Pinot noir / PN40024</strain>
        <tissue evidence="1">Leaf</tissue>
    </source>
</reference>
<sequence length="307" mass="33923">MGNNLARSPRVELKVSMTPEGIRLHILFTWDEEGDFLLIQPGLFRQPISVKLEGTFNEQADKKTRNKAYDMLVQIGHACRDEEKGGKKENLHQFFNMVAVGLAGETPHMISAAVKGLARLTYEFSDLVSTAYNVLPSTFLLLKRKNREIAKANLGLLKVLVAKSQTEGLQMHLRSMVEGLLNWQDITKNQFKAKALVEESRDFSDNGGRLSGEVCGPRAYWAKVNKGRSSMDLGAQESFWRGLRRFGPEAHEGLRVDQNLGAARDVGAVDLGQPSFAVVSQEGPAQLVAAGGLKEPRAEFSQQNGLD</sequence>
<protein>
    <submittedName>
        <fullName evidence="1">Uncharacterized protein</fullName>
    </submittedName>
</protein>
<organism evidence="1 2">
    <name type="scientific">Vitis vinifera</name>
    <name type="common">Grape</name>
    <dbReference type="NCBI Taxonomy" id="29760"/>
    <lineage>
        <taxon>Eukaryota</taxon>
        <taxon>Viridiplantae</taxon>
        <taxon>Streptophyta</taxon>
        <taxon>Embryophyta</taxon>
        <taxon>Tracheophyta</taxon>
        <taxon>Spermatophyta</taxon>
        <taxon>Magnoliopsida</taxon>
        <taxon>eudicotyledons</taxon>
        <taxon>Gunneridae</taxon>
        <taxon>Pentapetalae</taxon>
        <taxon>rosids</taxon>
        <taxon>Vitales</taxon>
        <taxon>Vitaceae</taxon>
        <taxon>Viteae</taxon>
        <taxon>Vitis</taxon>
    </lineage>
</organism>
<evidence type="ECO:0000313" key="2">
    <source>
        <dbReference type="Proteomes" id="UP001227230"/>
    </source>
</evidence>
<dbReference type="EMBL" id="CP126665">
    <property type="protein sequence ID" value="WKA11862.1"/>
    <property type="molecule type" value="Genomic_DNA"/>
</dbReference>
<name>A0ABY9DWY9_VITVI</name>
<evidence type="ECO:0000313" key="1">
    <source>
        <dbReference type="EMBL" id="WKA11862.1"/>
    </source>
</evidence>
<dbReference type="InterPro" id="IPR016024">
    <property type="entry name" value="ARM-type_fold"/>
</dbReference>